<keyword evidence="4" id="KW-1185">Reference proteome</keyword>
<name>V4J175_9EURY</name>
<evidence type="ECO:0000313" key="3">
    <source>
        <dbReference type="EMBL" id="ESP89202.1"/>
    </source>
</evidence>
<dbReference type="PANTHER" id="PTHR19328">
    <property type="entry name" value="HEDGEHOG-INTERACTING PROTEIN"/>
    <property type="match status" value="1"/>
</dbReference>
<dbReference type="PANTHER" id="PTHR19328:SF75">
    <property type="entry name" value="ALDOSE SUGAR DEHYDROGENASE YLII"/>
    <property type="match status" value="1"/>
</dbReference>
<dbReference type="STRING" id="1324957.K933_05208"/>
<dbReference type="SUPFAM" id="SSF50952">
    <property type="entry name" value="Soluble quinoprotein glucose dehydrogenase"/>
    <property type="match status" value="1"/>
</dbReference>
<dbReference type="InterPro" id="IPR012938">
    <property type="entry name" value="Glc/Sorbosone_DH"/>
</dbReference>
<feature type="region of interest" description="Disordered" evidence="1">
    <location>
        <begin position="356"/>
        <end position="379"/>
    </location>
</feature>
<feature type="compositionally biased region" description="Acidic residues" evidence="1">
    <location>
        <begin position="269"/>
        <end position="279"/>
    </location>
</feature>
<organism evidence="3 4">
    <name type="scientific">Candidatus Halobonum tyrrellensis G22</name>
    <dbReference type="NCBI Taxonomy" id="1324957"/>
    <lineage>
        <taxon>Archaea</taxon>
        <taxon>Methanobacteriati</taxon>
        <taxon>Methanobacteriota</taxon>
        <taxon>Stenosarchaea group</taxon>
        <taxon>Halobacteria</taxon>
        <taxon>Halobacteriales</taxon>
        <taxon>Haloferacaceae</taxon>
        <taxon>Candidatus Halobonum</taxon>
    </lineage>
</organism>
<reference evidence="3 4" key="1">
    <citation type="journal article" date="2013" name="Genome Announc.">
        <title>Draft Genome Sequence of 'Candidatus Halobonum tyrrellensis' Strain G22, Isolated from the Hypersaline Waters of Lake Tyrrell, Australia.</title>
        <authorList>
            <person name="Ugalde J.A."/>
            <person name="Narasingarao P."/>
            <person name="Kuo S."/>
            <person name="Podell S."/>
            <person name="Allen E.E."/>
        </authorList>
    </citation>
    <scope>NUCLEOTIDE SEQUENCE [LARGE SCALE GENOMIC DNA]</scope>
    <source>
        <strain evidence="3 4">G22</strain>
    </source>
</reference>
<comment type="caution">
    <text evidence="3">The sequence shown here is derived from an EMBL/GenBank/DDBJ whole genome shotgun (WGS) entry which is preliminary data.</text>
</comment>
<dbReference type="InterPro" id="IPR011042">
    <property type="entry name" value="6-blade_b-propeller_TolB-like"/>
</dbReference>
<dbReference type="Proteomes" id="UP000017840">
    <property type="component" value="Unassembled WGS sequence"/>
</dbReference>
<evidence type="ECO:0000259" key="2">
    <source>
        <dbReference type="Pfam" id="PF07995"/>
    </source>
</evidence>
<dbReference type="AlphaFoldDB" id="V4J175"/>
<feature type="compositionally biased region" description="Gly residues" evidence="1">
    <location>
        <begin position="42"/>
        <end position="51"/>
    </location>
</feature>
<proteinExistence type="predicted"/>
<dbReference type="PATRIC" id="fig|1324957.4.peg.1055"/>
<accession>V4J175</accession>
<dbReference type="Pfam" id="PF07995">
    <property type="entry name" value="GSDH"/>
    <property type="match status" value="2"/>
</dbReference>
<evidence type="ECO:0000313" key="4">
    <source>
        <dbReference type="Proteomes" id="UP000017840"/>
    </source>
</evidence>
<feature type="compositionally biased region" description="Low complexity" evidence="1">
    <location>
        <begin position="52"/>
        <end position="72"/>
    </location>
</feature>
<dbReference type="EMBL" id="ASGZ01000015">
    <property type="protein sequence ID" value="ESP89202.1"/>
    <property type="molecule type" value="Genomic_DNA"/>
</dbReference>
<evidence type="ECO:0000256" key="1">
    <source>
        <dbReference type="SAM" id="MobiDB-lite"/>
    </source>
</evidence>
<dbReference type="eggNOG" id="arCOG02796">
    <property type="taxonomic scope" value="Archaea"/>
</dbReference>
<feature type="domain" description="Glucose/Sorbosone dehydrogenase" evidence="2">
    <location>
        <begin position="287"/>
        <end position="467"/>
    </location>
</feature>
<feature type="region of interest" description="Disordered" evidence="1">
    <location>
        <begin position="264"/>
        <end position="292"/>
    </location>
</feature>
<feature type="region of interest" description="Disordered" evidence="1">
    <location>
        <begin position="42"/>
        <end position="72"/>
    </location>
</feature>
<protein>
    <submittedName>
        <fullName evidence="3">Quinoprotein glucose dehydrogenase</fullName>
    </submittedName>
</protein>
<feature type="domain" description="Glucose/Sorbosone dehydrogenase" evidence="2">
    <location>
        <begin position="89"/>
        <end position="276"/>
    </location>
</feature>
<dbReference type="Gene3D" id="2.120.10.30">
    <property type="entry name" value="TolB, C-terminal domain"/>
    <property type="match status" value="1"/>
</dbReference>
<dbReference type="InterPro" id="IPR011041">
    <property type="entry name" value="Quinoprot_gluc/sorb_DH_b-prop"/>
</dbReference>
<dbReference type="PROSITE" id="PS51257">
    <property type="entry name" value="PROKAR_LIPOPROTEIN"/>
    <property type="match status" value="1"/>
</dbReference>
<gene>
    <name evidence="3" type="ORF">K933_05208</name>
</gene>
<sequence>MSASAKAYVNPTHTRRELLAALGVAGAAGVAGCSAPNGGNGADGSDGGGGPAASTAAGTDPATTGAGTDAPADLPARVGTETLADGFASPVGVEFPPGADGRAYVADQRGRVFVADGETAPFLDVRDRMVDLPGGYSEMGLLGLAFHPEFPDDDRVFVRYSAPAGEATPSGYSHTFVLSSFSATPDAADPDSERVLLEIPEPQSNHNAGSVAFGPDGLLYVGVGDGGGANDRGTGHADDWYDAVAGGNGQDTAENLLGSVLRVDVDGGAGDDDGGAGDGDDGRPYGIPEGNPLVGREGLDEQYAWGFRNPWRFSFDRETGDFYVADVGQNRWEEVNRVVAGGNYGWNAYEGTHPFRADSAPETTPDGDPLRTPAVEYPHSGDGRVTGVTVIGGYVYRGDALSGLGGRYLFADWQTDRRLFVADPREGAGWPVSVVELGGLPASARVLSFGEDPDGELYVCTAGRDGGAVRRLAGVDA</sequence>